<dbReference type="AlphaFoldDB" id="G0UNE0"/>
<evidence type="ECO:0000313" key="7">
    <source>
        <dbReference type="EMBL" id="CCC90900.1"/>
    </source>
</evidence>
<evidence type="ECO:0000259" key="6">
    <source>
        <dbReference type="PROSITE" id="PS51469"/>
    </source>
</evidence>
<keyword evidence="4 5" id="KW-0472">Membrane</keyword>
<accession>G0UNE0</accession>
<dbReference type="GO" id="GO:0012505">
    <property type="term" value="C:endomembrane system"/>
    <property type="evidence" value="ECO:0007669"/>
    <property type="project" value="UniProtKB-SubCell"/>
</dbReference>
<evidence type="ECO:0000256" key="3">
    <source>
        <dbReference type="ARBA" id="ARBA00022989"/>
    </source>
</evidence>
<sequence length="490" mass="55290">MKRHKVLVVLLIIVIAVKYTFLFLRHAERARRDEKPPDRNTGFTTNYASAYLGATLTDFSPTCHDASSVLNEDDEKYMLCPCSTRRKFFTVQLIRGIEVRILTLVNHEHFSSNVKNFTVLGSSKYPTNEWRVLGHFSADPRRGTQHFDVGPQQPVRFLRFLWATSHGEHSWCTLTTFKAFGVDVLETLTEDFTVSVEEEEQQREHFRHDDAPPPPPLPIREVLNMGHTRQGNEYALVDAFGGDMITDDASNADDSNVSVNTPKGHVCNYTINDAGKCGGSRNGNASKGHGQHHRGANPSIFNVDMVNQRYCSILLPPENVSGTCFPHERILYEAHMLSACMSKAVFSTKVTALAKPFTGNSVLLMLAQMSKQIKMMQQEVLEMASHQKELQSKLGHTETTMQWLQSQLMDSRRNSIELRDRLQDAMKHVEVLKSKVSLQLSMGHNCEEDTMLRVMVVGSVSCSFLSLVLSCIAARAFYRPRRRKGLLPMG</sequence>
<name>G0UNE0_TRYCI</name>
<dbReference type="GO" id="GO:0016020">
    <property type="term" value="C:membrane"/>
    <property type="evidence" value="ECO:0007669"/>
    <property type="project" value="InterPro"/>
</dbReference>
<proteinExistence type="predicted"/>
<keyword evidence="2 5" id="KW-0812">Transmembrane</keyword>
<protein>
    <recommendedName>
        <fullName evidence="6">SUN domain-containing protein</fullName>
    </recommendedName>
</protein>
<evidence type="ECO:0000256" key="4">
    <source>
        <dbReference type="ARBA" id="ARBA00023136"/>
    </source>
</evidence>
<reference evidence="7" key="1">
    <citation type="journal article" date="2012" name="Proc. Natl. Acad. Sci. U.S.A.">
        <title>Antigenic diversity is generated by distinct evolutionary mechanisms in African trypanosome species.</title>
        <authorList>
            <person name="Jackson A.P."/>
            <person name="Berry A."/>
            <person name="Aslett M."/>
            <person name="Allison H.C."/>
            <person name="Burton P."/>
            <person name="Vavrova-Anderson J."/>
            <person name="Brown R."/>
            <person name="Browne H."/>
            <person name="Corton N."/>
            <person name="Hauser H."/>
            <person name="Gamble J."/>
            <person name="Gilderthorp R."/>
            <person name="Marcello L."/>
            <person name="McQuillan J."/>
            <person name="Otto T.D."/>
            <person name="Quail M.A."/>
            <person name="Sanders M.J."/>
            <person name="van Tonder A."/>
            <person name="Ginger M.L."/>
            <person name="Field M.C."/>
            <person name="Barry J.D."/>
            <person name="Hertz-Fowler C."/>
            <person name="Berriman M."/>
        </authorList>
    </citation>
    <scope>NUCLEOTIDE SEQUENCE</scope>
    <source>
        <strain evidence="7">IL3000</strain>
    </source>
</reference>
<dbReference type="PANTHER" id="PTHR12953">
    <property type="entry name" value="MEMBRANE PROTEIN CH1 RELATED"/>
    <property type="match status" value="1"/>
</dbReference>
<evidence type="ECO:0000256" key="1">
    <source>
        <dbReference type="ARBA" id="ARBA00004308"/>
    </source>
</evidence>
<dbReference type="InterPro" id="IPR012919">
    <property type="entry name" value="SUN_dom"/>
</dbReference>
<feature type="domain" description="SUN" evidence="6">
    <location>
        <begin position="29"/>
        <end position="184"/>
    </location>
</feature>
<dbReference type="InterPro" id="IPR045120">
    <property type="entry name" value="Suco/Slp1-like"/>
</dbReference>
<dbReference type="EMBL" id="HE575319">
    <property type="protein sequence ID" value="CCC90900.1"/>
    <property type="molecule type" value="Genomic_DNA"/>
</dbReference>
<dbReference type="GO" id="GO:0034975">
    <property type="term" value="P:protein folding in endoplasmic reticulum"/>
    <property type="evidence" value="ECO:0007669"/>
    <property type="project" value="TreeGrafter"/>
</dbReference>
<dbReference type="GO" id="GO:0005737">
    <property type="term" value="C:cytoplasm"/>
    <property type="evidence" value="ECO:0007669"/>
    <property type="project" value="TreeGrafter"/>
</dbReference>
<dbReference type="PANTHER" id="PTHR12953:SF0">
    <property type="entry name" value="SUN DOMAIN-CONTAINING OSSIFICATION FACTOR"/>
    <property type="match status" value="1"/>
</dbReference>
<organism evidence="7">
    <name type="scientific">Trypanosoma congolense (strain IL3000)</name>
    <dbReference type="NCBI Taxonomy" id="1068625"/>
    <lineage>
        <taxon>Eukaryota</taxon>
        <taxon>Discoba</taxon>
        <taxon>Euglenozoa</taxon>
        <taxon>Kinetoplastea</taxon>
        <taxon>Metakinetoplastina</taxon>
        <taxon>Trypanosomatida</taxon>
        <taxon>Trypanosomatidae</taxon>
        <taxon>Trypanosoma</taxon>
        <taxon>Nannomonas</taxon>
    </lineage>
</organism>
<feature type="transmembrane region" description="Helical" evidence="5">
    <location>
        <begin position="454"/>
        <end position="478"/>
    </location>
</feature>
<evidence type="ECO:0000256" key="2">
    <source>
        <dbReference type="ARBA" id="ARBA00022692"/>
    </source>
</evidence>
<gene>
    <name evidence="7" type="ORF">TCIL3000_6_1320</name>
</gene>
<comment type="subcellular location">
    <subcellularLocation>
        <location evidence="1">Endomembrane system</location>
    </subcellularLocation>
</comment>
<dbReference type="PROSITE" id="PS51469">
    <property type="entry name" value="SUN"/>
    <property type="match status" value="1"/>
</dbReference>
<keyword evidence="3 5" id="KW-1133">Transmembrane helix</keyword>
<evidence type="ECO:0000256" key="5">
    <source>
        <dbReference type="SAM" id="Phobius"/>
    </source>
</evidence>
<dbReference type="Pfam" id="PF07738">
    <property type="entry name" value="Sad1_UNC"/>
    <property type="match status" value="1"/>
</dbReference>
<dbReference type="Gene3D" id="2.60.120.260">
    <property type="entry name" value="Galactose-binding domain-like"/>
    <property type="match status" value="1"/>
</dbReference>
<dbReference type="VEuPathDB" id="TriTrypDB:TcIL3000_6_1320"/>